<name>A0ABX9KGC5_9FUSO</name>
<evidence type="ECO:0000256" key="2">
    <source>
        <dbReference type="ARBA" id="ARBA00023186"/>
    </source>
</evidence>
<evidence type="ECO:0000256" key="1">
    <source>
        <dbReference type="ARBA" id="ARBA00004586"/>
    </source>
</evidence>
<dbReference type="Gene3D" id="1.25.40.20">
    <property type="entry name" value="Ankyrin repeat-containing domain"/>
    <property type="match status" value="1"/>
</dbReference>
<evidence type="ECO:0000313" key="5">
    <source>
        <dbReference type="EMBL" id="REI40648.1"/>
    </source>
</evidence>
<keyword evidence="2" id="KW-0143">Chaperone</keyword>
<dbReference type="PROSITE" id="PS50088">
    <property type="entry name" value="ANK_REPEAT"/>
    <property type="match status" value="2"/>
</dbReference>
<evidence type="ECO:0000256" key="4">
    <source>
        <dbReference type="PROSITE-ProRule" id="PRU00023"/>
    </source>
</evidence>
<accession>A0ABX9KGC5</accession>
<feature type="repeat" description="ANK" evidence="4">
    <location>
        <begin position="63"/>
        <end position="95"/>
    </location>
</feature>
<evidence type="ECO:0000313" key="6">
    <source>
        <dbReference type="Proteomes" id="UP000263486"/>
    </source>
</evidence>
<keyword evidence="4" id="KW-0040">ANK repeat</keyword>
<keyword evidence="6" id="KW-1185">Reference proteome</keyword>
<dbReference type="SUPFAM" id="SSF48403">
    <property type="entry name" value="Ankyrin repeat"/>
    <property type="match status" value="1"/>
</dbReference>
<dbReference type="InterPro" id="IPR021832">
    <property type="entry name" value="ANKRD13"/>
</dbReference>
<dbReference type="RefSeq" id="WP_114642747.1">
    <property type="nucleotide sequence ID" value="NZ_JAACIO010000017.1"/>
</dbReference>
<comment type="subcellular location">
    <subcellularLocation>
        <location evidence="1">Endoplasmic reticulum membrane</location>
    </subcellularLocation>
</comment>
<proteinExistence type="predicted"/>
<comment type="caution">
    <text evidence="5">The sequence shown here is derived from an EMBL/GenBank/DDBJ whole genome shotgun (WGS) entry which is preliminary data.</text>
</comment>
<dbReference type="PANTHER" id="PTHR12447:SF25">
    <property type="entry name" value="ANKYRIN REPEAT DOMAIN-CONTAINING PROTEIN 13C"/>
    <property type="match status" value="1"/>
</dbReference>
<dbReference type="PROSITE" id="PS50297">
    <property type="entry name" value="ANK_REP_REGION"/>
    <property type="match status" value="2"/>
</dbReference>
<reference evidence="5 6" key="1">
    <citation type="submission" date="2018-08" db="EMBL/GenBank/DDBJ databases">
        <title>Draft genome sequence of Psychrilyobacter sp. strain SD5 isolated from Black Sea water.</title>
        <authorList>
            <person name="Yadav S."/>
            <person name="Villanueva L."/>
            <person name="Damste J.S.S."/>
        </authorList>
    </citation>
    <scope>NUCLEOTIDE SEQUENCE [LARGE SCALE GENOMIC DNA]</scope>
    <source>
        <strain evidence="5 6">SD5</strain>
    </source>
</reference>
<dbReference type="SMART" id="SM00248">
    <property type="entry name" value="ANK"/>
    <property type="match status" value="2"/>
</dbReference>
<protein>
    <submittedName>
        <fullName evidence="5">Ankyrin repeat domain-containing protein</fullName>
    </submittedName>
</protein>
<dbReference type="Pfam" id="PF12796">
    <property type="entry name" value="Ank_2"/>
    <property type="match status" value="1"/>
</dbReference>
<dbReference type="InterPro" id="IPR002110">
    <property type="entry name" value="Ankyrin_rpt"/>
</dbReference>
<organism evidence="5 6">
    <name type="scientific">Psychrilyobacter piezotolerans</name>
    <dbReference type="NCBI Taxonomy" id="2293438"/>
    <lineage>
        <taxon>Bacteria</taxon>
        <taxon>Fusobacteriati</taxon>
        <taxon>Fusobacteriota</taxon>
        <taxon>Fusobacteriia</taxon>
        <taxon>Fusobacteriales</taxon>
        <taxon>Fusobacteriaceae</taxon>
        <taxon>Psychrilyobacter</taxon>
    </lineage>
</organism>
<dbReference type="PANTHER" id="PTHR12447">
    <property type="entry name" value="ANKYRIN REPEAT DOMAIN-CONTAINING PROTEIN 13"/>
    <property type="match status" value="1"/>
</dbReference>
<dbReference type="EMBL" id="QUAJ01000017">
    <property type="protein sequence ID" value="REI40648.1"/>
    <property type="molecule type" value="Genomic_DNA"/>
</dbReference>
<feature type="repeat" description="ANK" evidence="4">
    <location>
        <begin position="30"/>
        <end position="62"/>
    </location>
</feature>
<dbReference type="Proteomes" id="UP000263486">
    <property type="component" value="Unassembled WGS sequence"/>
</dbReference>
<sequence>MDILKYLNEEKLDYFLKIFDFETLDIGDEEGNTLLHKLVKIGNIYGVEVLADLGANVNARNKKGETPAHIAVEIDDSEIFQILMDYGADLSIRNNSQRTLEQLAKMKNMMGILKIIQDYSEDYGYVEKMKCHKKLED</sequence>
<evidence type="ECO:0000256" key="3">
    <source>
        <dbReference type="ARBA" id="ARBA00037107"/>
    </source>
</evidence>
<comment type="function">
    <text evidence="3">Acts as a molecular chaperone for G protein-coupled receptors, regulating their biogenesis and exit from the ER.</text>
</comment>
<dbReference type="InterPro" id="IPR036770">
    <property type="entry name" value="Ankyrin_rpt-contain_sf"/>
</dbReference>
<gene>
    <name evidence="5" type="ORF">DYH56_10100</name>
</gene>